<comment type="caution">
    <text evidence="9">The sequence shown here is derived from an EMBL/GenBank/DDBJ whole genome shotgun (WGS) entry which is preliminary data.</text>
</comment>
<proteinExistence type="inferred from homology"/>
<comment type="subunit">
    <text evidence="6">Component of the RIX1 complex, composed of IPI1, RIX1/IPI2 and IPI3 in a 1:2:2 stoichiometry. The complex interacts (via RIX1) with MDN1 (via its hexameric AAA ATPase ring) and the pre-60S ribosome particles.</text>
</comment>
<evidence type="ECO:0000256" key="3">
    <source>
        <dbReference type="ARBA" id="ARBA00022574"/>
    </source>
</evidence>
<keyword evidence="6" id="KW-0539">Nucleus</keyword>
<dbReference type="SMART" id="SM00320">
    <property type="entry name" value="WD40"/>
    <property type="match status" value="4"/>
</dbReference>
<dbReference type="OrthoDB" id="756370at2759"/>
<dbReference type="PANTHER" id="PTHR18763">
    <property type="entry name" value="WD-REPEAT PROTEIN 18"/>
    <property type="match status" value="1"/>
</dbReference>
<dbReference type="Pfam" id="PF00400">
    <property type="entry name" value="WD40"/>
    <property type="match status" value="1"/>
</dbReference>
<dbReference type="InterPro" id="IPR045227">
    <property type="entry name" value="WDR18/Ipi3/RID3"/>
</dbReference>
<dbReference type="InterPro" id="IPR001680">
    <property type="entry name" value="WD40_rpt"/>
</dbReference>
<evidence type="ECO:0000256" key="7">
    <source>
        <dbReference type="SAM" id="Coils"/>
    </source>
</evidence>
<dbReference type="GO" id="GO:0006364">
    <property type="term" value="P:rRNA processing"/>
    <property type="evidence" value="ECO:0007669"/>
    <property type="project" value="UniProtKB-UniRule"/>
</dbReference>
<evidence type="ECO:0000256" key="5">
    <source>
        <dbReference type="PROSITE-ProRule" id="PRU00221"/>
    </source>
</evidence>
<accession>A0A364LAJ5</accession>
<dbReference type="GO" id="GO:0006261">
    <property type="term" value="P:DNA-templated DNA replication"/>
    <property type="evidence" value="ECO:0007669"/>
    <property type="project" value="TreeGrafter"/>
</dbReference>
<name>A0A364LAJ5_TALAM</name>
<dbReference type="GO" id="GO:0120330">
    <property type="term" value="C:rixosome complex"/>
    <property type="evidence" value="ECO:0007669"/>
    <property type="project" value="UniProtKB-UniRule"/>
</dbReference>
<dbReference type="PROSITE" id="PS50082">
    <property type="entry name" value="WD_REPEATS_2"/>
    <property type="match status" value="1"/>
</dbReference>
<dbReference type="AlphaFoldDB" id="A0A364LAJ5"/>
<keyword evidence="7" id="KW-0175">Coiled coil</keyword>
<gene>
    <name evidence="9" type="ORF">BHQ10_008830</name>
</gene>
<dbReference type="InterPro" id="IPR015943">
    <property type="entry name" value="WD40/YVTN_repeat-like_dom_sf"/>
</dbReference>
<evidence type="ECO:0000256" key="6">
    <source>
        <dbReference type="RuleBase" id="RU369067"/>
    </source>
</evidence>
<sequence>MLSETLIASLIGSTKVQTSSTLKDAGICLQDLQPTSALRTTFKKSSTPPNGLAVTPTHIFAAQVDKSVIHVYNRQKGNQEAAVPFPERIRSLAVAGGHNGEVLILGTDGGRLILWETCTGRQVSTTPSHLQPVTSLVVDPTSNFILSGSADANVHIWSIPQLLSFSRPVSTGQDQKAPNSPIRTFGNHRTAITALAVGHGTGRSNIAISAAQDSTAVIWEYTTGKVLPDRACYIGYESGNVQRIDFYETTSAQHPLYDQRLQNTPSQLNADQQWTVPSADKGAATTLALSYDGMTLYSGHPNGSILAWDVARAKFSTTIADYMSPVTNIHMLLPSGFPTQTFNDSSRFTIPVIIKPRYEPNISDRSVGDGSIPYSYSLNVQLVSPAIKSDIFSEALTHPVFPTSLLEEGLAELAALKDGQAVCEAAPSNGRSTTSTAIESSQLTAMQEEIANLKKQLSINEAARRADADETMKLKTNIRELQESNTRYQQLKTKYDKLKVVARADKEDRALERRKAWFESEKAGKNGDAALRKARVADKDSDEMSE</sequence>
<keyword evidence="3 5" id="KW-0853">WD repeat</keyword>
<feature type="repeat" description="WD" evidence="5">
    <location>
        <begin position="126"/>
        <end position="159"/>
    </location>
</feature>
<evidence type="ECO:0000256" key="4">
    <source>
        <dbReference type="ARBA" id="ARBA00022737"/>
    </source>
</evidence>
<evidence type="ECO:0000313" key="10">
    <source>
        <dbReference type="Proteomes" id="UP000249363"/>
    </source>
</evidence>
<dbReference type="PROSITE" id="PS50294">
    <property type="entry name" value="WD_REPEATS_REGION"/>
    <property type="match status" value="1"/>
</dbReference>
<evidence type="ECO:0000256" key="8">
    <source>
        <dbReference type="SAM" id="MobiDB-lite"/>
    </source>
</evidence>
<comment type="subcellular location">
    <subcellularLocation>
        <location evidence="6">Nucleus</location>
    </subcellularLocation>
</comment>
<dbReference type="PANTHER" id="PTHR18763:SF0">
    <property type="entry name" value="WD REPEAT-CONTAINING PROTEIN 18"/>
    <property type="match status" value="1"/>
</dbReference>
<dbReference type="Proteomes" id="UP000249363">
    <property type="component" value="Unassembled WGS sequence"/>
</dbReference>
<dbReference type="InterPro" id="IPR036322">
    <property type="entry name" value="WD40_repeat_dom_sf"/>
</dbReference>
<dbReference type="Gene3D" id="2.130.10.10">
    <property type="entry name" value="YVTN repeat-like/Quinoprotein amine dehydrogenase"/>
    <property type="match status" value="2"/>
</dbReference>
<feature type="region of interest" description="Disordered" evidence="8">
    <location>
        <begin position="519"/>
        <end position="546"/>
    </location>
</feature>
<keyword evidence="6" id="KW-0698">rRNA processing</keyword>
<dbReference type="FunFam" id="2.130.10.10:FF:000929">
    <property type="entry name" value="Ribosomal assembly complex component Ipi3"/>
    <property type="match status" value="1"/>
</dbReference>
<dbReference type="RefSeq" id="XP_040737332.1">
    <property type="nucleotide sequence ID" value="XM_040881679.1"/>
</dbReference>
<dbReference type="SUPFAM" id="SSF50978">
    <property type="entry name" value="WD40 repeat-like"/>
    <property type="match status" value="1"/>
</dbReference>
<protein>
    <recommendedName>
        <fullName evidence="6">Pre-rRNA-processing protein IPI3</fullName>
    </recommendedName>
</protein>
<dbReference type="STRING" id="1196081.A0A364LAJ5"/>
<dbReference type="GeneID" id="63798044"/>
<reference evidence="9 10" key="1">
    <citation type="journal article" date="2017" name="Biotechnol. Biofuels">
        <title>Differential beta-glucosidase expression as a function of carbon source availability in Talaromyces amestolkiae: a genomic and proteomic approach.</title>
        <authorList>
            <person name="de Eugenio L.I."/>
            <person name="Mendez-Liter J.A."/>
            <person name="Nieto-Dominguez M."/>
            <person name="Alonso L."/>
            <person name="Gil-Munoz J."/>
            <person name="Barriuso J."/>
            <person name="Prieto A."/>
            <person name="Martinez M.J."/>
        </authorList>
    </citation>
    <scope>NUCLEOTIDE SEQUENCE [LARGE SCALE GENOMIC DNA]</scope>
    <source>
        <strain evidence="9 10">CIB</strain>
    </source>
</reference>
<organism evidence="9 10">
    <name type="scientific">Talaromyces amestolkiae</name>
    <dbReference type="NCBI Taxonomy" id="1196081"/>
    <lineage>
        <taxon>Eukaryota</taxon>
        <taxon>Fungi</taxon>
        <taxon>Dikarya</taxon>
        <taxon>Ascomycota</taxon>
        <taxon>Pezizomycotina</taxon>
        <taxon>Eurotiomycetes</taxon>
        <taxon>Eurotiomycetidae</taxon>
        <taxon>Eurotiales</taxon>
        <taxon>Trichocomaceae</taxon>
        <taxon>Talaromyces</taxon>
        <taxon>Talaromyces sect. Talaromyces</taxon>
    </lineage>
</organism>
<dbReference type="EMBL" id="MIKG01000021">
    <property type="protein sequence ID" value="RAO72818.1"/>
    <property type="molecule type" value="Genomic_DNA"/>
</dbReference>
<feature type="coiled-coil region" evidence="7">
    <location>
        <begin position="443"/>
        <end position="501"/>
    </location>
</feature>
<keyword evidence="10" id="KW-1185">Reference proteome</keyword>
<comment type="function">
    <text evidence="1 6">Component of the RIX1 complex required for processing of ITS2 sequences from 35S pre-rRNA.</text>
</comment>
<keyword evidence="4" id="KW-0677">Repeat</keyword>
<comment type="similarity">
    <text evidence="2 6">Belongs to the WD repeat IPI3/WDR18 family.</text>
</comment>
<evidence type="ECO:0000256" key="1">
    <source>
        <dbReference type="ARBA" id="ARBA00002355"/>
    </source>
</evidence>
<evidence type="ECO:0000256" key="2">
    <source>
        <dbReference type="ARBA" id="ARBA00010143"/>
    </source>
</evidence>
<dbReference type="GO" id="GO:0005656">
    <property type="term" value="C:nuclear pre-replicative complex"/>
    <property type="evidence" value="ECO:0007669"/>
    <property type="project" value="TreeGrafter"/>
</dbReference>
<evidence type="ECO:0000313" key="9">
    <source>
        <dbReference type="EMBL" id="RAO72818.1"/>
    </source>
</evidence>